<accession>A0A1G6YCR1</accession>
<dbReference type="PANTHER" id="PTHR16305:SF28">
    <property type="entry name" value="GUANYLATE CYCLASE DOMAIN-CONTAINING PROTEIN"/>
    <property type="match status" value="1"/>
</dbReference>
<keyword evidence="6" id="KW-1185">Reference proteome</keyword>
<dbReference type="Pfam" id="PF00211">
    <property type="entry name" value="Guanylate_cyc"/>
    <property type="match status" value="1"/>
</dbReference>
<dbReference type="CDD" id="cd07302">
    <property type="entry name" value="CHD"/>
    <property type="match status" value="1"/>
</dbReference>
<name>A0A1G6YCR1_9RHOB</name>
<protein>
    <submittedName>
        <fullName evidence="5">SAM domain (Sterile alpha motif)</fullName>
    </submittedName>
</protein>
<feature type="domain" description="SAM" evidence="3">
    <location>
        <begin position="1"/>
        <end position="44"/>
    </location>
</feature>
<dbReference type="InterPro" id="IPR027417">
    <property type="entry name" value="P-loop_NTPase"/>
</dbReference>
<dbReference type="Pfam" id="PF00536">
    <property type="entry name" value="SAM_1"/>
    <property type="match status" value="1"/>
</dbReference>
<dbReference type="SUPFAM" id="SSF47769">
    <property type="entry name" value="SAM/Pointed domain"/>
    <property type="match status" value="1"/>
</dbReference>
<organism evidence="5 6">
    <name type="scientific">Ruegeria marina</name>
    <dbReference type="NCBI Taxonomy" id="639004"/>
    <lineage>
        <taxon>Bacteria</taxon>
        <taxon>Pseudomonadati</taxon>
        <taxon>Pseudomonadota</taxon>
        <taxon>Alphaproteobacteria</taxon>
        <taxon>Rhodobacterales</taxon>
        <taxon>Roseobacteraceae</taxon>
        <taxon>Ruegeria</taxon>
    </lineage>
</organism>
<dbReference type="InterPro" id="IPR013761">
    <property type="entry name" value="SAM/pointed_sf"/>
</dbReference>
<dbReference type="InterPro" id="IPR029787">
    <property type="entry name" value="Nucleotide_cyclase"/>
</dbReference>
<dbReference type="SUPFAM" id="SSF52540">
    <property type="entry name" value="P-loop containing nucleoside triphosphate hydrolases"/>
    <property type="match status" value="1"/>
</dbReference>
<dbReference type="SMART" id="SM00454">
    <property type="entry name" value="SAM"/>
    <property type="match status" value="1"/>
</dbReference>
<dbReference type="InterPro" id="IPR001054">
    <property type="entry name" value="A/G_cyclase"/>
</dbReference>
<feature type="domain" description="Guanylate cyclase" evidence="4">
    <location>
        <begin position="84"/>
        <end position="213"/>
    </location>
</feature>
<reference evidence="6" key="1">
    <citation type="submission" date="2016-10" db="EMBL/GenBank/DDBJ databases">
        <authorList>
            <person name="Varghese N."/>
            <person name="Submissions S."/>
        </authorList>
    </citation>
    <scope>NUCLEOTIDE SEQUENCE [LARGE SCALE GENOMIC DNA]</scope>
    <source>
        <strain evidence="6">CGMCC 1.9108</strain>
    </source>
</reference>
<dbReference type="SUPFAM" id="SSF55073">
    <property type="entry name" value="Nucleotide cyclase"/>
    <property type="match status" value="1"/>
</dbReference>
<dbReference type="GO" id="GO:0035556">
    <property type="term" value="P:intracellular signal transduction"/>
    <property type="evidence" value="ECO:0007669"/>
    <property type="project" value="InterPro"/>
</dbReference>
<evidence type="ECO:0000259" key="4">
    <source>
        <dbReference type="PROSITE" id="PS50125"/>
    </source>
</evidence>
<dbReference type="AlphaFoldDB" id="A0A1G6YCR1"/>
<dbReference type="GO" id="GO:0005524">
    <property type="term" value="F:ATP binding"/>
    <property type="evidence" value="ECO:0007669"/>
    <property type="project" value="UniProtKB-KW"/>
</dbReference>
<keyword evidence="1" id="KW-0547">Nucleotide-binding</keyword>
<dbReference type="GO" id="GO:0009190">
    <property type="term" value="P:cyclic nucleotide biosynthetic process"/>
    <property type="evidence" value="ECO:0007669"/>
    <property type="project" value="InterPro"/>
</dbReference>
<evidence type="ECO:0000313" key="5">
    <source>
        <dbReference type="EMBL" id="SDD87517.1"/>
    </source>
</evidence>
<evidence type="ECO:0000313" key="6">
    <source>
        <dbReference type="Proteomes" id="UP000199628"/>
    </source>
</evidence>
<dbReference type="PANTHER" id="PTHR16305">
    <property type="entry name" value="TESTICULAR SOLUBLE ADENYLYL CYCLASE"/>
    <property type="match status" value="1"/>
</dbReference>
<proteinExistence type="predicted"/>
<keyword evidence="2" id="KW-0067">ATP-binding</keyword>
<dbReference type="GO" id="GO:0005737">
    <property type="term" value="C:cytoplasm"/>
    <property type="evidence" value="ECO:0007669"/>
    <property type="project" value="TreeGrafter"/>
</dbReference>
<dbReference type="EMBL" id="FMZV01000011">
    <property type="protein sequence ID" value="SDD87517.1"/>
    <property type="molecule type" value="Genomic_DNA"/>
</dbReference>
<dbReference type="Gene3D" id="3.40.50.300">
    <property type="entry name" value="P-loop containing nucleotide triphosphate hydrolases"/>
    <property type="match status" value="1"/>
</dbReference>
<dbReference type="RefSeq" id="WP_093033552.1">
    <property type="nucleotide sequence ID" value="NZ_FMZV01000011.1"/>
</dbReference>
<evidence type="ECO:0000256" key="2">
    <source>
        <dbReference type="ARBA" id="ARBA00022840"/>
    </source>
</evidence>
<dbReference type="OrthoDB" id="341967at2"/>
<dbReference type="Pfam" id="PF13191">
    <property type="entry name" value="AAA_16"/>
    <property type="match status" value="1"/>
</dbReference>
<dbReference type="GO" id="GO:0004016">
    <property type="term" value="F:adenylate cyclase activity"/>
    <property type="evidence" value="ECO:0007669"/>
    <property type="project" value="TreeGrafter"/>
</dbReference>
<dbReference type="Proteomes" id="UP000199628">
    <property type="component" value="Unassembled WGS sequence"/>
</dbReference>
<dbReference type="Gene3D" id="3.30.70.1230">
    <property type="entry name" value="Nucleotide cyclase"/>
    <property type="match status" value="1"/>
</dbReference>
<sequence>MADRLRDWLDALDLGKYADAFAENEIVFGDLAHLTEDDLREMSLPIGPRRRVLQAIAMLGANDAPAAPSEAAAPGPAAERRQLTVMFCDLVGSTALSEKLDPEDLRLVMRRYQDTVTGSVARYGGHVAKFLGDGVLVYFGWPRAFEDQAERAVRAALDAIAAVAGLRHDDGAALAARIGIATGLVVVGETEGDDARDVDAVAGATPNLAARLQALAGPGEVVIAAATHRLIGGIFRTESLGPHTLKGFAEPVAVWRLVGEGEAVSRFEATHGAQLPRLVGRDSELAMLTDRWRLAAGGEGQIVVISGEPGIGKSRLMQALGERVAEGEAIRLRYQCSAYHATTALYPLIRQVEHAAGFEAGDGEAARLDKLERLIGRPERFAAFADLMSLAHAASYGEGEMTPQQRKARIHEAVTGELMDLAGLQPVLFLFEDAHWIDPTTEEFLETVAPKIAGAAVLMVVTHRPEWQAGFVTLPHATMLTLNRLGRRQGGDIVREIAGPALPDEFVARIVERADGVPLFIEELTKTVAERGAGLDDLDIPATLQASLIARLDRLGTEAKEAAQVASAIGREFGHRLMARVCEGSGFDLDAALDRLAESELVFRYGSGTEARYTFKHALIQDTAYDSLLRERRRHLHGRIADALAVEAGEGRQTALADRAMHLSRAERQAEAAGEWCAAGEQAARVFALKEAAAHFRSGLSALDGVEPGAERDALELRLRRGLSMPQMMLEGIAAPIVEENLLRASRLSHEVDSSADSVRTGWGLFHIYENMGRWREACGHADEIWSLANTDGDEDLIYQARHAQWSYRGLVGDFENALTFAETGWAAYDNRRHHAQAYEFGWHDPGCCAGNYIAWCSANLGFADRSKRQIAENESFNASLSHPASEAFGHAFAAMSHLALRRFEAAERHAATASAIADEYDLRAIGAMSMIFRARIGLDRGEAEAAIDTIERLVGRRRRSDRPCLFLPMHLSFAAEAHLALGQHGDGLAAIADARRFADMEDERAWWSEILRTEAGLVLARDGAADGRAEALLREAMAFAAGRGIRLQELRAARDLARLIGERGDREGAQAVLAPVCDWFTEGFDTVDLGEARALLDDLA</sequence>
<dbReference type="STRING" id="639004.SAMN04488239_11190"/>
<dbReference type="Gene3D" id="1.10.150.50">
    <property type="entry name" value="Transcription Factor, Ets-1"/>
    <property type="match status" value="1"/>
</dbReference>
<dbReference type="PROSITE" id="PS50105">
    <property type="entry name" value="SAM_DOMAIN"/>
    <property type="match status" value="1"/>
</dbReference>
<dbReference type="InterPro" id="IPR001660">
    <property type="entry name" value="SAM"/>
</dbReference>
<dbReference type="InterPro" id="IPR041664">
    <property type="entry name" value="AAA_16"/>
</dbReference>
<dbReference type="CDD" id="cd09487">
    <property type="entry name" value="SAM_superfamily"/>
    <property type="match status" value="1"/>
</dbReference>
<dbReference type="PROSITE" id="PS50125">
    <property type="entry name" value="GUANYLATE_CYCLASE_2"/>
    <property type="match status" value="1"/>
</dbReference>
<evidence type="ECO:0000256" key="1">
    <source>
        <dbReference type="ARBA" id="ARBA00022741"/>
    </source>
</evidence>
<evidence type="ECO:0000259" key="3">
    <source>
        <dbReference type="PROSITE" id="PS50105"/>
    </source>
</evidence>
<dbReference type="SMART" id="SM00044">
    <property type="entry name" value="CYCc"/>
    <property type="match status" value="1"/>
</dbReference>
<gene>
    <name evidence="5" type="ORF">SAMN04488239_11190</name>
</gene>